<gene>
    <name evidence="2" type="ORF">SAMN05421772_105165</name>
</gene>
<reference evidence="2 3" key="1">
    <citation type="submission" date="2017-01" db="EMBL/GenBank/DDBJ databases">
        <authorList>
            <person name="Varghese N."/>
            <person name="Submissions S."/>
        </authorList>
    </citation>
    <scope>NUCLEOTIDE SEQUENCE [LARGE SCALE GENOMIC DNA]</scope>
    <source>
        <strain evidence="2 3">DSM 18447</strain>
    </source>
</reference>
<dbReference type="EMBL" id="FTOU01000005">
    <property type="protein sequence ID" value="SIS80945.1"/>
    <property type="molecule type" value="Genomic_DNA"/>
</dbReference>
<feature type="compositionally biased region" description="Basic and acidic residues" evidence="1">
    <location>
        <begin position="33"/>
        <end position="57"/>
    </location>
</feature>
<proteinExistence type="predicted"/>
<dbReference type="AlphaFoldDB" id="A0AA46A5I0"/>
<feature type="region of interest" description="Disordered" evidence="1">
    <location>
        <begin position="1"/>
        <end position="57"/>
    </location>
</feature>
<comment type="caution">
    <text evidence="2">The sequence shown here is derived from an EMBL/GenBank/DDBJ whole genome shotgun (WGS) entry which is preliminary data.</text>
</comment>
<organism evidence="2 3">
    <name type="scientific">Paracoccus saliphilus</name>
    <dbReference type="NCBI Taxonomy" id="405559"/>
    <lineage>
        <taxon>Bacteria</taxon>
        <taxon>Pseudomonadati</taxon>
        <taxon>Pseudomonadota</taxon>
        <taxon>Alphaproteobacteria</taxon>
        <taxon>Rhodobacterales</taxon>
        <taxon>Paracoccaceae</taxon>
        <taxon>Paracoccus</taxon>
    </lineage>
</organism>
<name>A0AA46A5I0_9RHOB</name>
<dbReference type="Proteomes" id="UP000186216">
    <property type="component" value="Unassembled WGS sequence"/>
</dbReference>
<evidence type="ECO:0000256" key="1">
    <source>
        <dbReference type="SAM" id="MobiDB-lite"/>
    </source>
</evidence>
<protein>
    <submittedName>
        <fullName evidence="2">Uncharacterized protein</fullName>
    </submittedName>
</protein>
<sequence length="57" mass="6320">MARRAGAKHECPRGRNALTGGDPRNVRGPEGQSFREFEKEICKNGPRVNEEGRALGR</sequence>
<evidence type="ECO:0000313" key="3">
    <source>
        <dbReference type="Proteomes" id="UP000186216"/>
    </source>
</evidence>
<accession>A0AA46A5I0</accession>
<evidence type="ECO:0000313" key="2">
    <source>
        <dbReference type="EMBL" id="SIS80945.1"/>
    </source>
</evidence>